<sequence>MVSAPAATAVLYCNLGTPASPTVRDVRRYLREFLSDRRIVDMSRPLWWLLLHGVILPTRPQSSAAKYAHIWTEEGSPLLVWTQRQGAGLQAALARRGHAVTVYTAMRYGQPAIPAALDALQEQGVRRVLIVPAYPQYSSTTTASVNDAVGQWAAAAPNQPEFRSIRSFGDDDRYIAALAATVRRHWAQHGQPDVLLMSFHGLPQRTVDRGDPYRDECLQTAQKLAQALALSPPQYRITFQSRVGWARWLEPYTEATLVELARQGIRRVDVVCPSFVCDCLETLEEIGHEARTTFLAAGGQWLGCIPSLNDNPEWIAALASLVEDHLQGWPTDGS</sequence>
<protein>
    <recommendedName>
        <fullName evidence="9 10">Ferrochelatase</fullName>
        <ecNumber evidence="9 10">4.98.1.1</ecNumber>
    </recommendedName>
    <alternativeName>
        <fullName evidence="9">Heme synthase</fullName>
    </alternativeName>
    <alternativeName>
        <fullName evidence="9">Protoheme ferro-lyase</fullName>
    </alternativeName>
</protein>
<dbReference type="GO" id="GO:0005737">
    <property type="term" value="C:cytoplasm"/>
    <property type="evidence" value="ECO:0007669"/>
    <property type="project" value="UniProtKB-SubCell"/>
</dbReference>
<accession>U5N4X2</accession>
<evidence type="ECO:0000256" key="9">
    <source>
        <dbReference type="HAMAP-Rule" id="MF_00323"/>
    </source>
</evidence>
<dbReference type="GO" id="GO:0046872">
    <property type="term" value="F:metal ion binding"/>
    <property type="evidence" value="ECO:0007669"/>
    <property type="project" value="UniProtKB-KW"/>
</dbReference>
<keyword evidence="4 9" id="KW-0408">Iron</keyword>
<dbReference type="eggNOG" id="COG0276">
    <property type="taxonomic scope" value="Bacteria"/>
</dbReference>
<dbReference type="EMBL" id="CP004885">
    <property type="protein sequence ID" value="AGX86551.1"/>
    <property type="molecule type" value="Genomic_DNA"/>
</dbReference>
<comment type="similarity">
    <text evidence="1 9 10">Belongs to the ferrochelatase family.</text>
</comment>
<evidence type="ECO:0000313" key="11">
    <source>
        <dbReference type="EMBL" id="AGX86551.1"/>
    </source>
</evidence>
<keyword evidence="2 9" id="KW-0963">Cytoplasm</keyword>
<dbReference type="AlphaFoldDB" id="U5N4X2"/>
<evidence type="ECO:0000256" key="5">
    <source>
        <dbReference type="ARBA" id="ARBA00023133"/>
    </source>
</evidence>
<dbReference type="Gene3D" id="3.40.50.1400">
    <property type="match status" value="2"/>
</dbReference>
<evidence type="ECO:0000256" key="10">
    <source>
        <dbReference type="RuleBase" id="RU000607"/>
    </source>
</evidence>
<comment type="subcellular location">
    <subcellularLocation>
        <location evidence="9 10">Cytoplasm</location>
    </subcellularLocation>
</comment>
<dbReference type="HOGENOM" id="CLU_018884_0_0_4"/>
<keyword evidence="7 9" id="KW-0627">Porphyrin biosynthesis</keyword>
<name>U5N4X2_9BURK</name>
<keyword evidence="5 9" id="KW-0350">Heme biosynthesis</keyword>
<evidence type="ECO:0000256" key="4">
    <source>
        <dbReference type="ARBA" id="ARBA00023004"/>
    </source>
</evidence>
<dbReference type="Pfam" id="PF00762">
    <property type="entry name" value="Ferrochelatase"/>
    <property type="match status" value="1"/>
</dbReference>
<dbReference type="EC" id="4.98.1.1" evidence="9 10"/>
<dbReference type="FunFam" id="3.40.50.1400:FF:000002">
    <property type="entry name" value="Ferrochelatase"/>
    <property type="match status" value="1"/>
</dbReference>
<evidence type="ECO:0000256" key="2">
    <source>
        <dbReference type="ARBA" id="ARBA00022490"/>
    </source>
</evidence>
<evidence type="ECO:0000256" key="1">
    <source>
        <dbReference type="ARBA" id="ARBA00007718"/>
    </source>
</evidence>
<evidence type="ECO:0000256" key="6">
    <source>
        <dbReference type="ARBA" id="ARBA00023239"/>
    </source>
</evidence>
<dbReference type="RefSeq" id="WP_022771372.1">
    <property type="nucleotide sequence ID" value="NC_022576.1"/>
</dbReference>
<dbReference type="NCBIfam" id="TIGR00109">
    <property type="entry name" value="hemH"/>
    <property type="match status" value="1"/>
</dbReference>
<comment type="catalytic activity">
    <reaction evidence="8">
        <text>Fe-coproporphyrin III + 2 H(+) = coproporphyrin III + Fe(2+)</text>
        <dbReference type="Rhea" id="RHEA:49572"/>
        <dbReference type="ChEBI" id="CHEBI:15378"/>
        <dbReference type="ChEBI" id="CHEBI:29033"/>
        <dbReference type="ChEBI" id="CHEBI:68438"/>
        <dbReference type="ChEBI" id="CHEBI:131725"/>
        <dbReference type="EC" id="4.99.1.9"/>
    </reaction>
    <physiologicalReaction direction="right-to-left" evidence="8">
        <dbReference type="Rhea" id="RHEA:49574"/>
    </physiologicalReaction>
</comment>
<feature type="binding site" evidence="9">
    <location>
        <position position="200"/>
    </location>
    <ligand>
        <name>Fe(2+)</name>
        <dbReference type="ChEBI" id="CHEBI:29033"/>
    </ligand>
</feature>
<organism evidence="11 12">
    <name type="scientific">Candidatus Symbiobacter mobilis CR</name>
    <dbReference type="NCBI Taxonomy" id="946483"/>
    <lineage>
        <taxon>Bacteria</taxon>
        <taxon>Pseudomonadati</taxon>
        <taxon>Pseudomonadota</taxon>
        <taxon>Betaproteobacteria</taxon>
        <taxon>Burkholderiales</taxon>
        <taxon>Comamonadaceae</taxon>
    </lineage>
</organism>
<evidence type="ECO:0000256" key="8">
    <source>
        <dbReference type="ARBA" id="ARBA00024536"/>
    </source>
</evidence>
<dbReference type="STRING" id="946483.Cenrod_0433"/>
<dbReference type="HAMAP" id="MF_00323">
    <property type="entry name" value="Ferrochelatase"/>
    <property type="match status" value="1"/>
</dbReference>
<comment type="catalytic activity">
    <reaction evidence="9 10">
        <text>heme b + 2 H(+) = protoporphyrin IX + Fe(2+)</text>
        <dbReference type="Rhea" id="RHEA:22584"/>
        <dbReference type="ChEBI" id="CHEBI:15378"/>
        <dbReference type="ChEBI" id="CHEBI:29033"/>
        <dbReference type="ChEBI" id="CHEBI:57306"/>
        <dbReference type="ChEBI" id="CHEBI:60344"/>
        <dbReference type="EC" id="4.98.1.1"/>
    </reaction>
</comment>
<dbReference type="PROSITE" id="PS00534">
    <property type="entry name" value="FERROCHELATASE"/>
    <property type="match status" value="1"/>
</dbReference>
<dbReference type="CDD" id="cd03411">
    <property type="entry name" value="Ferrochelatase_N"/>
    <property type="match status" value="1"/>
</dbReference>
<gene>
    <name evidence="9 11" type="primary">hemH</name>
    <name evidence="11" type="ORF">Cenrod_0433</name>
</gene>
<reference evidence="11 12" key="1">
    <citation type="journal article" date="2013" name="Genome Biol.">
        <title>Genomic analysis reveals key aspects of prokaryotic symbiosis in the phototrophic consortium "Chlorochromatium aggregatum".</title>
        <authorList>
            <person name="Liu Z."/>
            <person name="Muller J."/>
            <person name="Li T."/>
            <person name="Alvey R.M."/>
            <person name="Vogl K."/>
            <person name="Frigaard N.U."/>
            <person name="Rockwell N.C."/>
            <person name="Boyd E.S."/>
            <person name="Tomsho L.P."/>
            <person name="Schuster S.C."/>
            <person name="Henke P."/>
            <person name="Rohde M."/>
            <person name="Overmann J."/>
            <person name="Bryant D.A."/>
        </authorList>
    </citation>
    <scope>NUCLEOTIDE SEQUENCE [LARGE SCALE GENOMIC DNA]</scope>
    <source>
        <strain evidence="11">CR</strain>
    </source>
</reference>
<comment type="function">
    <text evidence="9 10">Catalyzes the ferrous insertion into protoporphyrin IX.</text>
</comment>
<proteinExistence type="inferred from homology"/>
<dbReference type="GO" id="GO:0006783">
    <property type="term" value="P:heme biosynthetic process"/>
    <property type="evidence" value="ECO:0007669"/>
    <property type="project" value="UniProtKB-UniRule"/>
</dbReference>
<dbReference type="Proteomes" id="UP000017184">
    <property type="component" value="Chromosome"/>
</dbReference>
<dbReference type="SUPFAM" id="SSF53800">
    <property type="entry name" value="Chelatase"/>
    <property type="match status" value="1"/>
</dbReference>
<feature type="binding site" evidence="9">
    <location>
        <position position="281"/>
    </location>
    <ligand>
        <name>Fe(2+)</name>
        <dbReference type="ChEBI" id="CHEBI:29033"/>
    </ligand>
</feature>
<dbReference type="PANTHER" id="PTHR11108">
    <property type="entry name" value="FERROCHELATASE"/>
    <property type="match status" value="1"/>
</dbReference>
<dbReference type="UniPathway" id="UPA00252">
    <property type="reaction ID" value="UER00325"/>
</dbReference>
<dbReference type="GO" id="GO:0004325">
    <property type="term" value="F:ferrochelatase activity"/>
    <property type="evidence" value="ECO:0007669"/>
    <property type="project" value="UniProtKB-UniRule"/>
</dbReference>
<dbReference type="InterPro" id="IPR019772">
    <property type="entry name" value="Ferrochelatase_AS"/>
</dbReference>
<dbReference type="PATRIC" id="fig|946483.4.peg.436"/>
<dbReference type="InterPro" id="IPR033644">
    <property type="entry name" value="Ferrochelatase_C"/>
</dbReference>
<dbReference type="PANTHER" id="PTHR11108:SF1">
    <property type="entry name" value="FERROCHELATASE, MITOCHONDRIAL"/>
    <property type="match status" value="1"/>
</dbReference>
<keyword evidence="6 9" id="KW-0456">Lyase</keyword>
<evidence type="ECO:0000313" key="12">
    <source>
        <dbReference type="Proteomes" id="UP000017184"/>
    </source>
</evidence>
<dbReference type="InterPro" id="IPR001015">
    <property type="entry name" value="Ferrochelatase"/>
</dbReference>
<dbReference type="KEGG" id="cbx:Cenrod_0433"/>
<keyword evidence="3 9" id="KW-0479">Metal-binding</keyword>
<evidence type="ECO:0000256" key="3">
    <source>
        <dbReference type="ARBA" id="ARBA00022723"/>
    </source>
</evidence>
<dbReference type="CDD" id="cd00419">
    <property type="entry name" value="Ferrochelatase_C"/>
    <property type="match status" value="1"/>
</dbReference>
<evidence type="ECO:0000256" key="7">
    <source>
        <dbReference type="ARBA" id="ARBA00023244"/>
    </source>
</evidence>
<comment type="pathway">
    <text evidence="9 10">Porphyrin-containing compound metabolism; protoheme biosynthesis; protoheme from protoporphyrin-IX: step 1/1.</text>
</comment>
<dbReference type="OrthoDB" id="9809741at2"/>
<dbReference type="InterPro" id="IPR033659">
    <property type="entry name" value="Ferrochelatase_N"/>
</dbReference>
<keyword evidence="12" id="KW-1185">Reference proteome</keyword>